<protein>
    <submittedName>
        <fullName evidence="6">Uncharacterized protein LOC106475534 isoform X1</fullName>
    </submittedName>
</protein>
<comment type="subcellular location">
    <subcellularLocation>
        <location evidence="1">Membrane</location>
    </subcellularLocation>
</comment>
<dbReference type="PANTHER" id="PTHR10414:SF71">
    <property type="entry name" value="FI05338P"/>
    <property type="match status" value="1"/>
</dbReference>
<evidence type="ECO:0000313" key="6">
    <source>
        <dbReference type="RefSeq" id="XP_022235328.1"/>
    </source>
</evidence>
<keyword evidence="5" id="KW-1185">Reference proteome</keyword>
<dbReference type="PANTHER" id="PTHR10414">
    <property type="entry name" value="ETHANOLAMINEPHOSPHOTRANSFERASE"/>
    <property type="match status" value="1"/>
</dbReference>
<accession>A0ABM1RVC3</accession>
<keyword evidence="3 4" id="KW-0472">Membrane</keyword>
<evidence type="ECO:0000256" key="3">
    <source>
        <dbReference type="ARBA" id="ARBA00023136"/>
    </source>
</evidence>
<keyword evidence="4" id="KW-0812">Transmembrane</keyword>
<dbReference type="GeneID" id="106475534"/>
<name>A0ABM1RVC3_LIMPO</name>
<gene>
    <name evidence="6" type="primary">LOC106475534</name>
</gene>
<evidence type="ECO:0000313" key="5">
    <source>
        <dbReference type="Proteomes" id="UP000694941"/>
    </source>
</evidence>
<evidence type="ECO:0000256" key="4">
    <source>
        <dbReference type="SAM" id="Phobius"/>
    </source>
</evidence>
<organism evidence="5 6">
    <name type="scientific">Limulus polyphemus</name>
    <name type="common">Atlantic horseshoe crab</name>
    <dbReference type="NCBI Taxonomy" id="6850"/>
    <lineage>
        <taxon>Eukaryota</taxon>
        <taxon>Metazoa</taxon>
        <taxon>Ecdysozoa</taxon>
        <taxon>Arthropoda</taxon>
        <taxon>Chelicerata</taxon>
        <taxon>Merostomata</taxon>
        <taxon>Xiphosura</taxon>
        <taxon>Limulidae</taxon>
        <taxon>Limulus</taxon>
    </lineage>
</organism>
<evidence type="ECO:0000256" key="2">
    <source>
        <dbReference type="ARBA" id="ARBA00010441"/>
    </source>
</evidence>
<keyword evidence="4" id="KW-1133">Transmembrane helix</keyword>
<comment type="similarity">
    <text evidence="2">Belongs to the CDP-alcohol phosphatidyltransferase class-I family.</text>
</comment>
<dbReference type="RefSeq" id="XP_022235328.1">
    <property type="nucleotide sequence ID" value="XM_022379620.1"/>
</dbReference>
<reference evidence="6" key="1">
    <citation type="submission" date="2025-08" db="UniProtKB">
        <authorList>
            <consortium name="RefSeq"/>
        </authorList>
    </citation>
    <scope>IDENTIFICATION</scope>
    <source>
        <tissue evidence="6">Muscle</tissue>
    </source>
</reference>
<feature type="transmembrane region" description="Helical" evidence="4">
    <location>
        <begin position="134"/>
        <end position="155"/>
    </location>
</feature>
<proteinExistence type="inferred from homology"/>
<dbReference type="InterPro" id="IPR014472">
    <property type="entry name" value="CHOPT"/>
</dbReference>
<feature type="transmembrane region" description="Helical" evidence="4">
    <location>
        <begin position="61"/>
        <end position="85"/>
    </location>
</feature>
<evidence type="ECO:0000256" key="1">
    <source>
        <dbReference type="ARBA" id="ARBA00004370"/>
    </source>
</evidence>
<sequence length="288" mass="32925">MLTAFNYRDLELLSPIPRSQNVFPRYPEFVTTKVVLHLIVNLKMTCTVVFKEQVGRWDLEVYQVLTFLSILSLCLVMLSNLAIVLGCKTNLDEFVVLPRKKGVEIWYPLVPILTLTLLAVKGFLAGLFEAGSSIFILSFGFAFSKLTIKLVIVNVSKSDMDFWDSSLVGPILLCLNIFLRFVEPHTALLCALVYNAIDFVRYFTYASWDLRDALDVWIFNLKYPPGHPLCRNGNLGFYVNGLNNEELKEKCKMEEFLKALSGEVSHKTSFNLKNGCTHKRQEAHEKFY</sequence>
<feature type="transmembrane region" description="Helical" evidence="4">
    <location>
        <begin position="105"/>
        <end position="128"/>
    </location>
</feature>
<dbReference type="Proteomes" id="UP000694941">
    <property type="component" value="Unplaced"/>
</dbReference>